<name>A0A9E2NKT1_9FIRM</name>
<dbReference type="Proteomes" id="UP000824229">
    <property type="component" value="Unassembled WGS sequence"/>
</dbReference>
<organism evidence="1 2">
    <name type="scientific">Candidatus Cellulosilyticum pullistercoris</name>
    <dbReference type="NCBI Taxonomy" id="2838521"/>
    <lineage>
        <taxon>Bacteria</taxon>
        <taxon>Bacillati</taxon>
        <taxon>Bacillota</taxon>
        <taxon>Clostridia</taxon>
        <taxon>Lachnospirales</taxon>
        <taxon>Cellulosilyticaceae</taxon>
        <taxon>Cellulosilyticum</taxon>
    </lineage>
</organism>
<gene>
    <name evidence="1" type="ORF">H9872_05290</name>
</gene>
<evidence type="ECO:0000313" key="2">
    <source>
        <dbReference type="Proteomes" id="UP000824229"/>
    </source>
</evidence>
<protein>
    <submittedName>
        <fullName evidence="1">YbjN domain-containing protein</fullName>
    </submittedName>
</protein>
<sequence>MATYPRHKKAKLIRDFMIQTNTVSMFREDENDDTIFFRSIYPMGEDKRQVVININDSVYLGLQSLLFQEVPMEKKEALLNVLNECNLELPTVKYVLTKDQCVVVSMFFPADENHFNPALIMGTVVQILKHISEKHYGKIKAVIEQ</sequence>
<reference evidence="1" key="1">
    <citation type="journal article" date="2021" name="PeerJ">
        <title>Extensive microbial diversity within the chicken gut microbiome revealed by metagenomics and culture.</title>
        <authorList>
            <person name="Gilroy R."/>
            <person name="Ravi A."/>
            <person name="Getino M."/>
            <person name="Pursley I."/>
            <person name="Horton D.L."/>
            <person name="Alikhan N.F."/>
            <person name="Baker D."/>
            <person name="Gharbi K."/>
            <person name="Hall N."/>
            <person name="Watson M."/>
            <person name="Adriaenssens E.M."/>
            <person name="Foster-Nyarko E."/>
            <person name="Jarju S."/>
            <person name="Secka A."/>
            <person name="Antonio M."/>
            <person name="Oren A."/>
            <person name="Chaudhuri R.R."/>
            <person name="La Ragione R."/>
            <person name="Hildebrand F."/>
            <person name="Pallen M.J."/>
        </authorList>
    </citation>
    <scope>NUCLEOTIDE SEQUENCE</scope>
    <source>
        <strain evidence="1">B5-657</strain>
    </source>
</reference>
<reference evidence="1" key="2">
    <citation type="submission" date="2021-04" db="EMBL/GenBank/DDBJ databases">
        <authorList>
            <person name="Gilroy R."/>
        </authorList>
    </citation>
    <scope>NUCLEOTIDE SEQUENCE</scope>
    <source>
        <strain evidence="1">B5-657</strain>
    </source>
</reference>
<accession>A0A9E2NKT1</accession>
<evidence type="ECO:0000313" key="1">
    <source>
        <dbReference type="EMBL" id="MBU3804155.1"/>
    </source>
</evidence>
<comment type="caution">
    <text evidence="1">The sequence shown here is derived from an EMBL/GenBank/DDBJ whole genome shotgun (WGS) entry which is preliminary data.</text>
</comment>
<proteinExistence type="predicted"/>
<dbReference type="AlphaFoldDB" id="A0A9E2NKT1"/>
<dbReference type="EMBL" id="JAHLFQ010000118">
    <property type="protein sequence ID" value="MBU3804155.1"/>
    <property type="molecule type" value="Genomic_DNA"/>
</dbReference>